<dbReference type="Proteomes" id="UP001498771">
    <property type="component" value="Unassembled WGS sequence"/>
</dbReference>
<name>A0ABR1EYK5_9ASCO</name>
<reference evidence="2 3" key="1">
    <citation type="submission" date="2024-03" db="EMBL/GenBank/DDBJ databases">
        <title>Genome-scale model development and genomic sequencing of the oleaginous clade Lipomyces.</title>
        <authorList>
            <consortium name="Lawrence Berkeley National Laboratory"/>
            <person name="Czajka J.J."/>
            <person name="Han Y."/>
            <person name="Kim J."/>
            <person name="Mondo S.J."/>
            <person name="Hofstad B.A."/>
            <person name="Robles A."/>
            <person name="Haridas S."/>
            <person name="Riley R."/>
            <person name="LaButti K."/>
            <person name="Pangilinan J."/>
            <person name="Andreopoulos W."/>
            <person name="Lipzen A."/>
            <person name="Yan J."/>
            <person name="Wang M."/>
            <person name="Ng V."/>
            <person name="Grigoriev I.V."/>
            <person name="Spatafora J.W."/>
            <person name="Magnuson J.K."/>
            <person name="Baker S.E."/>
            <person name="Pomraning K.R."/>
        </authorList>
    </citation>
    <scope>NUCLEOTIDE SEQUENCE [LARGE SCALE GENOMIC DNA]</scope>
    <source>
        <strain evidence="2 3">Phaff 52-87</strain>
    </source>
</reference>
<keyword evidence="3" id="KW-1185">Reference proteome</keyword>
<sequence length="143" mass="16449">MCNATLVEDDRNTNLRNTPHDQESEEQGEDREHIPDIESLSTFITPIKYQKLCRRSEVVKSQLKSFYPFDREEFTRNGSSRIHGQTHRPGDHPHRITDQLGPETALGAIPAALVLSEFSNDGSPTMNMTIRFIEQIQQMQRQL</sequence>
<accession>A0ABR1EYK5</accession>
<organism evidence="2 3">
    <name type="scientific">Myxozyma melibiosi</name>
    <dbReference type="NCBI Taxonomy" id="54550"/>
    <lineage>
        <taxon>Eukaryota</taxon>
        <taxon>Fungi</taxon>
        <taxon>Dikarya</taxon>
        <taxon>Ascomycota</taxon>
        <taxon>Saccharomycotina</taxon>
        <taxon>Lipomycetes</taxon>
        <taxon>Lipomycetales</taxon>
        <taxon>Lipomycetaceae</taxon>
        <taxon>Myxozyma</taxon>
    </lineage>
</organism>
<protein>
    <submittedName>
        <fullName evidence="2">Uncharacterized protein</fullName>
    </submittedName>
</protein>
<gene>
    <name evidence="2" type="ORF">BZA70DRAFT_269651</name>
</gene>
<dbReference type="EMBL" id="JBBJBU010000015">
    <property type="protein sequence ID" value="KAK7202702.1"/>
    <property type="molecule type" value="Genomic_DNA"/>
</dbReference>
<evidence type="ECO:0000313" key="2">
    <source>
        <dbReference type="EMBL" id="KAK7202702.1"/>
    </source>
</evidence>
<feature type="region of interest" description="Disordered" evidence="1">
    <location>
        <begin position="1"/>
        <end position="37"/>
    </location>
</feature>
<proteinExistence type="predicted"/>
<dbReference type="RefSeq" id="XP_064765735.1">
    <property type="nucleotide sequence ID" value="XM_064911229.1"/>
</dbReference>
<comment type="caution">
    <text evidence="2">The sequence shown here is derived from an EMBL/GenBank/DDBJ whole genome shotgun (WGS) entry which is preliminary data.</text>
</comment>
<evidence type="ECO:0000313" key="3">
    <source>
        <dbReference type="Proteomes" id="UP001498771"/>
    </source>
</evidence>
<evidence type="ECO:0000256" key="1">
    <source>
        <dbReference type="SAM" id="MobiDB-lite"/>
    </source>
</evidence>
<dbReference type="GeneID" id="90036741"/>
<feature type="compositionally biased region" description="Basic and acidic residues" evidence="1">
    <location>
        <begin position="8"/>
        <end position="22"/>
    </location>
</feature>